<dbReference type="PANTHER" id="PTHR37015">
    <property type="entry name" value="REVERSE TRANSCRIPTASE DOMAIN-CONTAINING PROTEIN"/>
    <property type="match status" value="1"/>
</dbReference>
<gene>
    <name evidence="2" type="ORF">FIE12Z_9494</name>
</gene>
<feature type="region of interest" description="Disordered" evidence="1">
    <location>
        <begin position="444"/>
        <end position="503"/>
    </location>
</feature>
<dbReference type="OrthoDB" id="74545at2759"/>
<evidence type="ECO:0000313" key="3">
    <source>
        <dbReference type="Proteomes" id="UP000265631"/>
    </source>
</evidence>
<dbReference type="Proteomes" id="UP000265631">
    <property type="component" value="Unassembled WGS sequence"/>
</dbReference>
<evidence type="ECO:0000313" key="2">
    <source>
        <dbReference type="EMBL" id="RFN46259.1"/>
    </source>
</evidence>
<reference evidence="2 3" key="1">
    <citation type="journal article" date="2018" name="PLoS Pathog.">
        <title>Evolution of structural diversity of trichothecenes, a family of toxins produced by plant pathogenic and entomopathogenic fungi.</title>
        <authorList>
            <person name="Proctor R.H."/>
            <person name="McCormick S.P."/>
            <person name="Kim H.S."/>
            <person name="Cardoza R.E."/>
            <person name="Stanley A.M."/>
            <person name="Lindo L."/>
            <person name="Kelly A."/>
            <person name="Brown D.W."/>
            <person name="Lee T."/>
            <person name="Vaughan M.M."/>
            <person name="Alexander N.J."/>
            <person name="Busman M."/>
            <person name="Gutierrez S."/>
        </authorList>
    </citation>
    <scope>NUCLEOTIDE SEQUENCE [LARGE SCALE GENOMIC DNA]</scope>
    <source>
        <strain evidence="2 3">NRRL 13405</strain>
    </source>
</reference>
<sequence length="1039" mass="120339">MTSSGSVFSETLQEITNTKLQELSKRRSRFEEAKRSILSSIDEEQDAVKRLVTLSDGVKRSFAIKLDKNDKKVIVGQTKFKQLEISLKNLDRFIGQAKTDPSVSSKMLADWEKLLVRQLDMQALQYQYAWLYGELVTEWLSSDKEKDQEVDVEMGGFEDLGEQAKLQSKIDWENIVFEPAQVDTKAIIQYLDNLFGVGLHEKKAYMSNLPPPPEDLDAAKDDEEQRKQRDAREKREKALEERNRVVEEKRRKIITGCLQRLRQTVSRFEGLISTPNQFTVASLKWVIAGLHSSDLLSNEKREVLKDFETNDMILKEIADVLNMRINALETWTWNSESPVPLEMNRKISGIYNIHMHEDLLQAIFLQYIGVKWSVMLKGALKTFRNGAWKSMRQNITHEEKRRLGYYLGPLSSEPSLQSSREEVNGENYFMAQLMNYEHEVLNSAEGEEEAEYEQFTDQTLKRKPRAKQTARKSHGGRRGGVAKQMLPPGATSMASYQGGGGAMRHRRVQNMSVAENLEEAEEDGDEEFDEDELDDDDEDEGNPRSPMSLKQTLLHLLSTEITINTHLHGETTAFHSVFEDWNPRLPHDTILTILKYLGVSDTWLSFFKKFLEAPLKFIDEDDSTARKRRRGTPASHVLSDVFGEITLFCLDFAVNQHTSSNLWRMHDNFWFWSHDHKVAVKAWETVDEFANVTGVETNPAKSGSIRISKERDVELPIDESLPEGDIRWGFLRLSPKTGRFEIDQTMVDAHIKELHKQLHDKRKSVLSFIQAWNSYAATFFISNFGKAANCFGREHVDNMLSTHKRIEREVFTKLSDGTVTSVAEYLKRTISERFGITDVPDGYLYFPMELGGLDLQSPFITHLQIHDQVLEDPLKLMIDFEEAERDAYDKYRERFMNGQTRQTRYSLDDPDWTPESQHDKDNFMSFDEFTRYREAYSFDLFKGPVRLDRVSRKLMKRPSRRKVETDEALSGALEQLRTEPNLRGITGWWNNMDAYWTWVATFYGPEIVDRFGRLNIVNTELLPIAMVTLFRDKRVKWQG</sequence>
<keyword evidence="3" id="KW-1185">Reference proteome</keyword>
<feature type="compositionally biased region" description="Basic residues" evidence="1">
    <location>
        <begin position="461"/>
        <end position="477"/>
    </location>
</feature>
<accession>A0A395MGL2</accession>
<dbReference type="PANTHER" id="PTHR37015:SF2">
    <property type="entry name" value="REVERSE TRANSCRIPTASE DOMAIN-CONTAINING PROTEIN"/>
    <property type="match status" value="1"/>
</dbReference>
<name>A0A395MGL2_9HYPO</name>
<dbReference type="AlphaFoldDB" id="A0A395MGL2"/>
<feature type="region of interest" description="Disordered" evidence="1">
    <location>
        <begin position="206"/>
        <end position="240"/>
    </location>
</feature>
<evidence type="ECO:0000256" key="1">
    <source>
        <dbReference type="SAM" id="MobiDB-lite"/>
    </source>
</evidence>
<protein>
    <submittedName>
        <fullName evidence="2">Uncharacterized protein</fullName>
    </submittedName>
</protein>
<feature type="compositionally biased region" description="Acidic residues" evidence="1">
    <location>
        <begin position="445"/>
        <end position="454"/>
    </location>
</feature>
<feature type="compositionally biased region" description="Acidic residues" evidence="1">
    <location>
        <begin position="516"/>
        <end position="540"/>
    </location>
</feature>
<comment type="caution">
    <text evidence="2">The sequence shown here is derived from an EMBL/GenBank/DDBJ whole genome shotgun (WGS) entry which is preliminary data.</text>
</comment>
<dbReference type="EMBL" id="PXXK01000311">
    <property type="protein sequence ID" value="RFN46259.1"/>
    <property type="molecule type" value="Genomic_DNA"/>
</dbReference>
<feature type="region of interest" description="Disordered" evidence="1">
    <location>
        <begin position="516"/>
        <end position="547"/>
    </location>
</feature>
<feature type="compositionally biased region" description="Basic and acidic residues" evidence="1">
    <location>
        <begin position="217"/>
        <end position="240"/>
    </location>
</feature>
<dbReference type="STRING" id="2594813.A0A395MGL2"/>
<proteinExistence type="predicted"/>
<dbReference type="CDD" id="cd01709">
    <property type="entry name" value="RT_like_1"/>
    <property type="match status" value="1"/>
</dbReference>
<organism evidence="2 3">
    <name type="scientific">Fusarium flagelliforme</name>
    <dbReference type="NCBI Taxonomy" id="2675880"/>
    <lineage>
        <taxon>Eukaryota</taxon>
        <taxon>Fungi</taxon>
        <taxon>Dikarya</taxon>
        <taxon>Ascomycota</taxon>
        <taxon>Pezizomycotina</taxon>
        <taxon>Sordariomycetes</taxon>
        <taxon>Hypocreomycetidae</taxon>
        <taxon>Hypocreales</taxon>
        <taxon>Nectriaceae</taxon>
        <taxon>Fusarium</taxon>
        <taxon>Fusarium incarnatum-equiseti species complex</taxon>
    </lineage>
</organism>